<sequence length="441" mass="47540">MTALSFLSIAALFFKYLVLVHGQGDGQFLVSTSIGSTTHTGSTVSTSTGIGASSTTRIGGTSTSTSIAIGISTSIGASSTTHVGGTSTSTSTGIGTIATTGTGTATATTSSTPSQTARPNIILIITDDQDVRTGTMDYMPKTQKAIAEQGTSYERFYAPVSLCCPSRVSLLRAQYAHNHNITYVGGPYGGYHLFCEKGQNDAYLPVFLQEAGYNTYYTGKLMNGLNWDLIHSEYPKGWTYSDFLVDPNAYLYFNASFSANNTNSAPVSFQGQYQVDVIKQKALGLLQDAVADSGKPFFLGIAPTAPHMELPFDGGFTEPLPRNNETTLFEDVKVPRSPSFNVKGQGAVSWLKDLQELNQTVVDYIDHVHRQRLRVLQPVDDLVEAIVQAVENAGPNVADNTYIIYTSDNGYALGSHQRNPGKTLPYEEGTQFLFLNLNITQ</sequence>
<feature type="signal peptide" evidence="2">
    <location>
        <begin position="1"/>
        <end position="22"/>
    </location>
</feature>
<comment type="similarity">
    <text evidence="1">Belongs to the sulfatase family.</text>
</comment>
<feature type="domain" description="Sulfatase N-terminal" evidence="3">
    <location>
        <begin position="119"/>
        <end position="431"/>
    </location>
</feature>
<evidence type="ECO:0000256" key="1">
    <source>
        <dbReference type="ARBA" id="ARBA00008779"/>
    </source>
</evidence>
<evidence type="ECO:0000313" key="5">
    <source>
        <dbReference type="Proteomes" id="UP001383192"/>
    </source>
</evidence>
<accession>A0AAW0CSH9</accession>
<dbReference type="InterPro" id="IPR017850">
    <property type="entry name" value="Alkaline_phosphatase_core_sf"/>
</dbReference>
<dbReference type="GO" id="GO:0008449">
    <property type="term" value="F:N-acetylglucosamine-6-sulfatase activity"/>
    <property type="evidence" value="ECO:0007669"/>
    <property type="project" value="TreeGrafter"/>
</dbReference>
<dbReference type="GO" id="GO:0005539">
    <property type="term" value="F:glycosaminoglycan binding"/>
    <property type="evidence" value="ECO:0007669"/>
    <property type="project" value="TreeGrafter"/>
</dbReference>
<organism evidence="4 5">
    <name type="scientific">Paramarasmius palmivorus</name>
    <dbReference type="NCBI Taxonomy" id="297713"/>
    <lineage>
        <taxon>Eukaryota</taxon>
        <taxon>Fungi</taxon>
        <taxon>Dikarya</taxon>
        <taxon>Basidiomycota</taxon>
        <taxon>Agaricomycotina</taxon>
        <taxon>Agaricomycetes</taxon>
        <taxon>Agaricomycetidae</taxon>
        <taxon>Agaricales</taxon>
        <taxon>Marasmiineae</taxon>
        <taxon>Marasmiaceae</taxon>
        <taxon>Paramarasmius</taxon>
    </lineage>
</organism>
<proteinExistence type="inferred from homology"/>
<evidence type="ECO:0000259" key="3">
    <source>
        <dbReference type="Pfam" id="PF00884"/>
    </source>
</evidence>
<dbReference type="PANTHER" id="PTHR43108">
    <property type="entry name" value="N-ACETYLGLUCOSAMINE-6-SULFATASE FAMILY MEMBER"/>
    <property type="match status" value="1"/>
</dbReference>
<dbReference type="CDD" id="cd16147">
    <property type="entry name" value="G6S"/>
    <property type="match status" value="1"/>
</dbReference>
<dbReference type="Gene3D" id="3.40.720.10">
    <property type="entry name" value="Alkaline Phosphatase, subunit A"/>
    <property type="match status" value="1"/>
</dbReference>
<keyword evidence="5" id="KW-1185">Reference proteome</keyword>
<dbReference type="Proteomes" id="UP001383192">
    <property type="component" value="Unassembled WGS sequence"/>
</dbReference>
<reference evidence="4 5" key="1">
    <citation type="submission" date="2024-01" db="EMBL/GenBank/DDBJ databases">
        <title>A draft genome for a cacao thread blight-causing isolate of Paramarasmius palmivorus.</title>
        <authorList>
            <person name="Baruah I.K."/>
            <person name="Bukari Y."/>
            <person name="Amoako-Attah I."/>
            <person name="Meinhardt L.W."/>
            <person name="Bailey B.A."/>
            <person name="Cohen S.P."/>
        </authorList>
    </citation>
    <scope>NUCLEOTIDE SEQUENCE [LARGE SCALE GENOMIC DNA]</scope>
    <source>
        <strain evidence="4 5">GH-12</strain>
    </source>
</reference>
<evidence type="ECO:0000313" key="4">
    <source>
        <dbReference type="EMBL" id="KAK7041414.1"/>
    </source>
</evidence>
<dbReference type="EMBL" id="JAYKXP010000034">
    <property type="protein sequence ID" value="KAK7041414.1"/>
    <property type="molecule type" value="Genomic_DNA"/>
</dbReference>
<keyword evidence="2" id="KW-0732">Signal</keyword>
<feature type="chain" id="PRO_5043866642" description="Sulfatase N-terminal domain-containing protein" evidence="2">
    <location>
        <begin position="23"/>
        <end position="441"/>
    </location>
</feature>
<dbReference type="InterPro" id="IPR000917">
    <property type="entry name" value="Sulfatase_N"/>
</dbReference>
<comment type="caution">
    <text evidence="4">The sequence shown here is derived from an EMBL/GenBank/DDBJ whole genome shotgun (WGS) entry which is preliminary data.</text>
</comment>
<evidence type="ECO:0000256" key="2">
    <source>
        <dbReference type="SAM" id="SignalP"/>
    </source>
</evidence>
<dbReference type="SUPFAM" id="SSF53649">
    <property type="entry name" value="Alkaline phosphatase-like"/>
    <property type="match status" value="1"/>
</dbReference>
<dbReference type="Pfam" id="PF00884">
    <property type="entry name" value="Sulfatase"/>
    <property type="match status" value="1"/>
</dbReference>
<dbReference type="PANTHER" id="PTHR43108:SF8">
    <property type="entry name" value="SD21168P"/>
    <property type="match status" value="1"/>
</dbReference>
<protein>
    <recommendedName>
        <fullName evidence="3">Sulfatase N-terminal domain-containing protein</fullName>
    </recommendedName>
</protein>
<name>A0AAW0CSH9_9AGAR</name>
<dbReference type="AlphaFoldDB" id="A0AAW0CSH9"/>
<gene>
    <name evidence="4" type="ORF">VNI00_009280</name>
</gene>